<gene>
    <name evidence="2" type="ORF">VBRA1451_LOCUS219</name>
</gene>
<dbReference type="EMBL" id="HBGB01000373">
    <property type="protein sequence ID" value="CAD9045167.1"/>
    <property type="molecule type" value="Transcribed_RNA"/>
</dbReference>
<name>A0A7S1NWG1_9ALVE</name>
<feature type="transmembrane region" description="Helical" evidence="1">
    <location>
        <begin position="55"/>
        <end position="88"/>
    </location>
</feature>
<organism evidence="2">
    <name type="scientific">Vitrella brassicaformis</name>
    <dbReference type="NCBI Taxonomy" id="1169539"/>
    <lineage>
        <taxon>Eukaryota</taxon>
        <taxon>Sar</taxon>
        <taxon>Alveolata</taxon>
        <taxon>Colpodellida</taxon>
        <taxon>Vitrellaceae</taxon>
        <taxon>Vitrella</taxon>
    </lineage>
</organism>
<accession>A0A7S1NWG1</accession>
<keyword evidence="1" id="KW-1133">Transmembrane helix</keyword>
<evidence type="ECO:0000256" key="1">
    <source>
        <dbReference type="SAM" id="Phobius"/>
    </source>
</evidence>
<protein>
    <submittedName>
        <fullName evidence="2">Uncharacterized protein</fullName>
    </submittedName>
</protein>
<keyword evidence="1" id="KW-0472">Membrane</keyword>
<sequence length="188" mass="20838">MVHFSEWSSDWSSDILAVVALMFTLRLLQSATLNPHIGPLILAVQQMVPDKMKFLFLYLFIHIASLAGLCCLFAALLPFVALVALFLLSLVVCGPRHGLDGLREEPFDVLSRQKQLPLTLLMITAGHWAVLLLCRYRIPVGCGGLDGLDGQLLEGLQDSRLLLVTNRWILLGRQPSDRAQLPAGSHTW</sequence>
<dbReference type="AlphaFoldDB" id="A0A7S1NWG1"/>
<reference evidence="2" key="1">
    <citation type="submission" date="2021-01" db="EMBL/GenBank/DDBJ databases">
        <authorList>
            <person name="Corre E."/>
            <person name="Pelletier E."/>
            <person name="Niang G."/>
            <person name="Scheremetjew M."/>
            <person name="Finn R."/>
            <person name="Kale V."/>
            <person name="Holt S."/>
            <person name="Cochrane G."/>
            <person name="Meng A."/>
            <person name="Brown T."/>
            <person name="Cohen L."/>
        </authorList>
    </citation>
    <scope>NUCLEOTIDE SEQUENCE</scope>
    <source>
        <strain evidence="2">CCMP3346</strain>
    </source>
</reference>
<keyword evidence="1" id="KW-0812">Transmembrane</keyword>
<evidence type="ECO:0000313" key="2">
    <source>
        <dbReference type="EMBL" id="CAD9045167.1"/>
    </source>
</evidence>
<proteinExistence type="predicted"/>
<feature type="transmembrane region" description="Helical" evidence="1">
    <location>
        <begin position="15"/>
        <end position="34"/>
    </location>
</feature>